<feature type="transmembrane region" description="Helical" evidence="1">
    <location>
        <begin position="12"/>
        <end position="30"/>
    </location>
</feature>
<accession>A0A7W8YQ97</accession>
<dbReference type="InterPro" id="IPR058501">
    <property type="entry name" value="DUF8188"/>
</dbReference>
<gene>
    <name evidence="3" type="ORF">HDE69_000581</name>
</gene>
<reference evidence="3 4" key="1">
    <citation type="submission" date="2020-08" db="EMBL/GenBank/DDBJ databases">
        <title>Genomic Encyclopedia of Type Strains, Phase IV (KMG-V): Genome sequencing to study the core and pangenomes of soil and plant-associated prokaryotes.</title>
        <authorList>
            <person name="Whitman W."/>
        </authorList>
    </citation>
    <scope>NUCLEOTIDE SEQUENCE [LARGE SCALE GENOMIC DNA]</scope>
    <source>
        <strain evidence="3 4">MP7CTX6</strain>
    </source>
</reference>
<proteinExistence type="predicted"/>
<evidence type="ECO:0000313" key="4">
    <source>
        <dbReference type="Proteomes" id="UP000537718"/>
    </source>
</evidence>
<dbReference type="EMBL" id="JACHCF010000001">
    <property type="protein sequence ID" value="MBB5619545.1"/>
    <property type="molecule type" value="Genomic_DNA"/>
</dbReference>
<dbReference type="Pfam" id="PF26603">
    <property type="entry name" value="DUF8188"/>
    <property type="match status" value="1"/>
</dbReference>
<evidence type="ECO:0000259" key="2">
    <source>
        <dbReference type="Pfam" id="PF26603"/>
    </source>
</evidence>
<comment type="caution">
    <text evidence="3">The sequence shown here is derived from an EMBL/GenBank/DDBJ whole genome shotgun (WGS) entry which is preliminary data.</text>
</comment>
<keyword evidence="1" id="KW-0812">Transmembrane</keyword>
<organism evidence="3 4">
    <name type="scientific">Pedobacter cryoconitis</name>
    <dbReference type="NCBI Taxonomy" id="188932"/>
    <lineage>
        <taxon>Bacteria</taxon>
        <taxon>Pseudomonadati</taxon>
        <taxon>Bacteroidota</taxon>
        <taxon>Sphingobacteriia</taxon>
        <taxon>Sphingobacteriales</taxon>
        <taxon>Sphingobacteriaceae</taxon>
        <taxon>Pedobacter</taxon>
    </lineage>
</organism>
<dbReference type="RefSeq" id="WP_183865670.1">
    <property type="nucleotide sequence ID" value="NZ_JACHCF010000001.1"/>
</dbReference>
<evidence type="ECO:0000256" key="1">
    <source>
        <dbReference type="SAM" id="Phobius"/>
    </source>
</evidence>
<feature type="domain" description="DUF8188" evidence="2">
    <location>
        <begin position="36"/>
        <end position="174"/>
    </location>
</feature>
<dbReference type="AlphaFoldDB" id="A0A7W8YQ97"/>
<keyword evidence="1" id="KW-1133">Transmembrane helix</keyword>
<evidence type="ECO:0000313" key="3">
    <source>
        <dbReference type="EMBL" id="MBB5619545.1"/>
    </source>
</evidence>
<protein>
    <recommendedName>
        <fullName evidence="2">DUF8188 domain-containing protein</fullName>
    </recommendedName>
</protein>
<dbReference type="Proteomes" id="UP000537718">
    <property type="component" value="Unassembled WGS sequence"/>
</dbReference>
<name>A0A7W8YQ97_9SPHI</name>
<keyword evidence="1" id="KW-0472">Membrane</keyword>
<sequence length="182" mass="21476">MNKKNQSPYSGAWGLFLAPFIIYGITMLFSPASPSEERINDYIKRSDSLYLKIDRLVIFDLGGGKKRIDNFMPYFTNFRKNRYKNYVEFYSSTYNKYFVAENYTKTQSLGIVSDASHISGMINLDELKDSSFGSREKPVPILWLRGGTNFYESDYRFNVNEYLRFFKDRKPFNKERCMVCIF</sequence>